<protein>
    <submittedName>
        <fullName evidence="2">Uncharacterized protein</fullName>
    </submittedName>
</protein>
<dbReference type="RefSeq" id="WP_197993152.1">
    <property type="nucleotide sequence ID" value="NZ_CP037422.1"/>
</dbReference>
<dbReference type="EMBL" id="CP037422">
    <property type="protein sequence ID" value="QDU06844.1"/>
    <property type="molecule type" value="Genomic_DNA"/>
</dbReference>
<reference evidence="2 3" key="1">
    <citation type="submission" date="2019-03" db="EMBL/GenBank/DDBJ databases">
        <title>Deep-cultivation of Planctomycetes and their phenomic and genomic characterization uncovers novel biology.</title>
        <authorList>
            <person name="Wiegand S."/>
            <person name="Jogler M."/>
            <person name="Boedeker C."/>
            <person name="Pinto D."/>
            <person name="Vollmers J."/>
            <person name="Rivas-Marin E."/>
            <person name="Kohn T."/>
            <person name="Peeters S.H."/>
            <person name="Heuer A."/>
            <person name="Rast P."/>
            <person name="Oberbeckmann S."/>
            <person name="Bunk B."/>
            <person name="Jeske O."/>
            <person name="Meyerdierks A."/>
            <person name="Storesund J.E."/>
            <person name="Kallscheuer N."/>
            <person name="Luecker S."/>
            <person name="Lage O.M."/>
            <person name="Pohl T."/>
            <person name="Merkel B.J."/>
            <person name="Hornburger P."/>
            <person name="Mueller R.-W."/>
            <person name="Bruemmer F."/>
            <person name="Labrenz M."/>
            <person name="Spormann A.M."/>
            <person name="Op den Camp H."/>
            <person name="Overmann J."/>
            <person name="Amann R."/>
            <person name="Jetten M.S.M."/>
            <person name="Mascher T."/>
            <person name="Medema M.H."/>
            <person name="Devos D.P."/>
            <person name="Kaster A.-K."/>
            <person name="Ovreas L."/>
            <person name="Rohde M."/>
            <person name="Galperin M.Y."/>
            <person name="Jogler C."/>
        </authorList>
    </citation>
    <scope>NUCLEOTIDE SEQUENCE [LARGE SCALE GENOMIC DNA]</scope>
    <source>
        <strain evidence="2 3">V202</strain>
    </source>
</reference>
<accession>A0A517WNK8</accession>
<feature type="transmembrane region" description="Helical" evidence="1">
    <location>
        <begin position="35"/>
        <end position="52"/>
    </location>
</feature>
<evidence type="ECO:0000256" key="1">
    <source>
        <dbReference type="SAM" id="Phobius"/>
    </source>
</evidence>
<keyword evidence="3" id="KW-1185">Reference proteome</keyword>
<evidence type="ECO:0000313" key="3">
    <source>
        <dbReference type="Proteomes" id="UP000318384"/>
    </source>
</evidence>
<gene>
    <name evidence="2" type="ORF">V202x_01870</name>
</gene>
<keyword evidence="1" id="KW-1133">Transmembrane helix</keyword>
<sequence>MSFEGITFWVLIFFAIIAGVILEVVVSIEKKPWKDLLIFCGMLLFILWLMWIEGQFA</sequence>
<dbReference type="Proteomes" id="UP000318384">
    <property type="component" value="Chromosome"/>
</dbReference>
<proteinExistence type="predicted"/>
<organism evidence="2 3">
    <name type="scientific">Gimesia aquarii</name>
    <dbReference type="NCBI Taxonomy" id="2527964"/>
    <lineage>
        <taxon>Bacteria</taxon>
        <taxon>Pseudomonadati</taxon>
        <taxon>Planctomycetota</taxon>
        <taxon>Planctomycetia</taxon>
        <taxon>Planctomycetales</taxon>
        <taxon>Planctomycetaceae</taxon>
        <taxon>Gimesia</taxon>
    </lineage>
</organism>
<evidence type="ECO:0000313" key="2">
    <source>
        <dbReference type="EMBL" id="QDU06844.1"/>
    </source>
</evidence>
<feature type="transmembrane region" description="Helical" evidence="1">
    <location>
        <begin position="6"/>
        <end position="28"/>
    </location>
</feature>
<keyword evidence="1" id="KW-0812">Transmembrane</keyword>
<keyword evidence="1" id="KW-0472">Membrane</keyword>
<name>A0A517WNK8_9PLAN</name>
<dbReference type="AlphaFoldDB" id="A0A517WNK8"/>